<name>A0A927BQ67_9BACL</name>
<dbReference type="EMBL" id="JACXIZ010000009">
    <property type="protein sequence ID" value="MBD2844237.1"/>
    <property type="molecule type" value="Genomic_DNA"/>
</dbReference>
<dbReference type="Proteomes" id="UP000621560">
    <property type="component" value="Unassembled WGS sequence"/>
</dbReference>
<evidence type="ECO:0000313" key="1">
    <source>
        <dbReference type="EMBL" id="MBD2844237.1"/>
    </source>
</evidence>
<accession>A0A927BQ67</accession>
<keyword evidence="2" id="KW-1185">Reference proteome</keyword>
<evidence type="ECO:0000313" key="2">
    <source>
        <dbReference type="Proteomes" id="UP000621560"/>
    </source>
</evidence>
<dbReference type="RefSeq" id="WP_190914733.1">
    <property type="nucleotide sequence ID" value="NZ_JACXIZ010000009.1"/>
</dbReference>
<dbReference type="AlphaFoldDB" id="A0A927BQ67"/>
<gene>
    <name evidence="1" type="ORF">IDH44_03470</name>
</gene>
<sequence length="70" mass="7978">MNTTVKIPQGDSTVTVELTVKEVMALAGIKFYNNHRVEVDARRKLNEALSVNYGIEQTRKQDPIPYQMLN</sequence>
<reference evidence="1" key="1">
    <citation type="submission" date="2020-09" db="EMBL/GenBank/DDBJ databases">
        <title>A novel bacterium of genus Paenibacillus, isolated from South China Sea.</title>
        <authorList>
            <person name="Huang H."/>
            <person name="Mo K."/>
            <person name="Hu Y."/>
        </authorList>
    </citation>
    <scope>NUCLEOTIDE SEQUENCE</scope>
    <source>
        <strain evidence="1">IB182496</strain>
    </source>
</reference>
<protein>
    <submittedName>
        <fullName evidence="1">Uncharacterized protein</fullName>
    </submittedName>
</protein>
<proteinExistence type="predicted"/>
<organism evidence="1 2">
    <name type="scientific">Paenibacillus sabuli</name>
    <dbReference type="NCBI Taxonomy" id="2772509"/>
    <lineage>
        <taxon>Bacteria</taxon>
        <taxon>Bacillati</taxon>
        <taxon>Bacillota</taxon>
        <taxon>Bacilli</taxon>
        <taxon>Bacillales</taxon>
        <taxon>Paenibacillaceae</taxon>
        <taxon>Paenibacillus</taxon>
    </lineage>
</organism>
<comment type="caution">
    <text evidence="1">The sequence shown here is derived from an EMBL/GenBank/DDBJ whole genome shotgun (WGS) entry which is preliminary data.</text>
</comment>